<keyword evidence="3" id="KW-1185">Reference proteome</keyword>
<dbReference type="SUPFAM" id="SSF111126">
    <property type="entry name" value="Ligand-binding domain in the NO signalling and Golgi transport"/>
    <property type="match status" value="1"/>
</dbReference>
<dbReference type="InterPro" id="IPR011644">
    <property type="entry name" value="Heme_NO-bd"/>
</dbReference>
<organism evidence="2 3">
    <name type="scientific">Novosphingobium fuchskuhlense</name>
    <dbReference type="NCBI Taxonomy" id="1117702"/>
    <lineage>
        <taxon>Bacteria</taxon>
        <taxon>Pseudomonadati</taxon>
        <taxon>Pseudomonadota</taxon>
        <taxon>Alphaproteobacteria</taxon>
        <taxon>Sphingomonadales</taxon>
        <taxon>Sphingomonadaceae</taxon>
        <taxon>Novosphingobium</taxon>
    </lineage>
</organism>
<proteinExistence type="predicted"/>
<dbReference type="Pfam" id="PF07700">
    <property type="entry name" value="HNOB"/>
    <property type="match status" value="1"/>
</dbReference>
<dbReference type="GO" id="GO:0020037">
    <property type="term" value="F:heme binding"/>
    <property type="evidence" value="ECO:0007669"/>
    <property type="project" value="InterPro"/>
</dbReference>
<comment type="caution">
    <text evidence="2">The sequence shown here is derived from an EMBL/GenBank/DDBJ whole genome shotgun (WGS) entry which is preliminary data.</text>
</comment>
<reference evidence="2 3" key="1">
    <citation type="submission" date="2015-10" db="EMBL/GenBank/DDBJ databases">
        <title>Draft genome sequence of Novosphingobium fuchskuhlense DSM 25065 isolated from a surface water sample of the southwest basin of Lake Grosse Fuchskuhle.</title>
        <authorList>
            <person name="Ruckert C."/>
            <person name="Winkler A."/>
            <person name="Glaeser J."/>
            <person name="Grossart H.-P."/>
            <person name="Kalinowski J."/>
            <person name="Glaeser S."/>
        </authorList>
    </citation>
    <scope>NUCLEOTIDE SEQUENCE [LARGE SCALE GENOMIC DNA]</scope>
    <source>
        <strain evidence="2 3">FNE08-7</strain>
    </source>
</reference>
<evidence type="ECO:0000259" key="1">
    <source>
        <dbReference type="Pfam" id="PF07700"/>
    </source>
</evidence>
<dbReference type="EMBL" id="LLZS01000007">
    <property type="protein sequence ID" value="KUR71146.1"/>
    <property type="molecule type" value="Genomic_DNA"/>
</dbReference>
<feature type="domain" description="Heme NO-binding" evidence="1">
    <location>
        <begin position="3"/>
        <end position="159"/>
    </location>
</feature>
<dbReference type="Gene3D" id="3.90.1520.10">
    <property type="entry name" value="H-NOX domain"/>
    <property type="match status" value="1"/>
</dbReference>
<sequence length="177" mass="19851">MAHRALRQMMIDRLGPAAWAKVERETATGPADLISLCVYDDSKTIALIAASADKLGLSFDDALRVFGRYWVQFAELSSFGPIMDFTGQDIVTFINNLDRMHRSVVLAMPDARVPSFTLLDETRQNLRVRYRSDRTGLEAFVIGLLEGLLDRMNEKGTVEVMARAGNTIDFAIHLDRN</sequence>
<dbReference type="AlphaFoldDB" id="A0A117UUL5"/>
<name>A0A117UUL5_9SPHN</name>
<evidence type="ECO:0000313" key="2">
    <source>
        <dbReference type="EMBL" id="KUR71146.1"/>
    </source>
</evidence>
<dbReference type="InterPro" id="IPR024096">
    <property type="entry name" value="NO_sig/Golgi_transp_ligand-bd"/>
</dbReference>
<dbReference type="PANTHER" id="PTHR45655:SF13">
    <property type="entry name" value="SOLUBLE GUANYLATE CYCLASE GCY-32-RELATED"/>
    <property type="match status" value="1"/>
</dbReference>
<evidence type="ECO:0000313" key="3">
    <source>
        <dbReference type="Proteomes" id="UP000058012"/>
    </source>
</evidence>
<protein>
    <recommendedName>
        <fullName evidence="1">Heme NO-binding domain-containing protein</fullName>
    </recommendedName>
</protein>
<dbReference type="STRING" id="1117702.AQZ52_10770"/>
<dbReference type="Proteomes" id="UP000058012">
    <property type="component" value="Unassembled WGS sequence"/>
</dbReference>
<gene>
    <name evidence="2" type="ORF">AQZ52_10770</name>
</gene>
<accession>A0A117UUL5</accession>
<dbReference type="PANTHER" id="PTHR45655">
    <property type="entry name" value="GUANYLATE CYCLASE SOLUBLE SUBUNIT BETA-2"/>
    <property type="match status" value="1"/>
</dbReference>
<dbReference type="InterPro" id="IPR038158">
    <property type="entry name" value="H-NOX_domain_sf"/>
</dbReference>